<dbReference type="PROSITE" id="PS00137">
    <property type="entry name" value="SUBTILASE_HIS"/>
    <property type="match status" value="1"/>
</dbReference>
<evidence type="ECO:0000313" key="11">
    <source>
        <dbReference type="Proteomes" id="UP000190787"/>
    </source>
</evidence>
<evidence type="ECO:0000259" key="9">
    <source>
        <dbReference type="Pfam" id="PF00082"/>
    </source>
</evidence>
<organism evidence="10 11">
    <name type="scientific">Thioclava sediminum</name>
    <dbReference type="NCBI Taxonomy" id="1915319"/>
    <lineage>
        <taxon>Bacteria</taxon>
        <taxon>Pseudomonadati</taxon>
        <taxon>Pseudomonadota</taxon>
        <taxon>Alphaproteobacteria</taxon>
        <taxon>Rhodobacterales</taxon>
        <taxon>Paracoccaceae</taxon>
        <taxon>Thioclava</taxon>
    </lineage>
</organism>
<evidence type="ECO:0000256" key="1">
    <source>
        <dbReference type="ARBA" id="ARBA00011073"/>
    </source>
</evidence>
<dbReference type="PROSITE" id="PS51892">
    <property type="entry name" value="SUBTILASE"/>
    <property type="match status" value="1"/>
</dbReference>
<reference evidence="10 11" key="1">
    <citation type="submission" date="2016-11" db="EMBL/GenBank/DDBJ databases">
        <title>A multilocus sequence analysis scheme for characterization of bacteria in the genus Thioclava.</title>
        <authorList>
            <person name="Liu Y."/>
            <person name="Shao Z."/>
        </authorList>
    </citation>
    <scope>NUCLEOTIDE SEQUENCE [LARGE SCALE GENOMIC DNA]</scope>
    <source>
        <strain evidence="10 11">TAW-CT134</strain>
    </source>
</reference>
<evidence type="ECO:0000256" key="5">
    <source>
        <dbReference type="ARBA" id="ARBA00022825"/>
    </source>
</evidence>
<dbReference type="PANTHER" id="PTHR43806:SF11">
    <property type="entry name" value="CEREVISIN-RELATED"/>
    <property type="match status" value="1"/>
</dbReference>
<dbReference type="Pfam" id="PF00082">
    <property type="entry name" value="Peptidase_S8"/>
    <property type="match status" value="1"/>
</dbReference>
<sequence>MTMGRILAATALTSLAVTQVHAQDLTQRIALAGRTTVSYGLAQAPAAAPGSPDTTSGNTAANTAASTTSVTGSNSMLLLLGLGVVGLAAAAGGGGGGGSSSSSGSSSNTQPPPSGNAPYTGTGGSVSSFETDEYYASGGLAQTEAAYRYAEGAYGLGTLVSIYDSGADVTHPDLAGNIDGALSYSYFDNTSDVTDTDGHGTHVAGIVAGVQNGQGIEGIAWGSKLMILQGVGGSVPAGSYADAVTRSVNAGAVSMNNSWAYVDGNNKTLTIDQFSSADQIRQQLGSATIDSLDAAAKAGMVSVFAAGNDGGANPSLMAGLPEYFPEMEGSILGVVAVDSNHQIASFSNRCGEAMNYCLAAPGVDILSTYPSDLGSDYAYMSGTSMATPYVTGAVAVLKSEFPELTGQQIVQILENSATDLGAVGIDPIYGWGALNLRQAQAPAGTLKVETTSSLDGPSVPATQSTISATRGVAGALRATLSSQRMIVTDAYDRGYHVAASSFVADYADARAAQASTEIFAMGPTAPVNFSAGTGTLSLSHGDSSAIAGTKWVDSAAMAAPYLKSFDTDSALHYEIGLGDGISASISQAGGGAGDVSSQYIAGSLNARFGASTLSMTVGNLHEDGGFLGTSVGGAFGGGLSSNTHFVQLGMNVALGDGATLELTAANGSSSFSGNGLLQSGSGLRSNAYAIGLSKTGFLTGDDRLSVGVSTPIALASGKLTMSVPTAVGAAIGNTRSEKVVMTTASVNIESVAPQPDLQIGYSRKAGIGRLGAGLVYEPGQSSAMGVSLGWTARF</sequence>
<dbReference type="CDD" id="cd04848">
    <property type="entry name" value="Peptidases_S8_Autotransporter_serine_protease_like"/>
    <property type="match status" value="1"/>
</dbReference>
<evidence type="ECO:0000256" key="4">
    <source>
        <dbReference type="ARBA" id="ARBA00022801"/>
    </source>
</evidence>
<evidence type="ECO:0000256" key="3">
    <source>
        <dbReference type="ARBA" id="ARBA00022729"/>
    </source>
</evidence>
<dbReference type="InterPro" id="IPR022398">
    <property type="entry name" value="Peptidase_S8_His-AS"/>
</dbReference>
<evidence type="ECO:0000256" key="8">
    <source>
        <dbReference type="SAM" id="SignalP"/>
    </source>
</evidence>
<keyword evidence="4 6" id="KW-0378">Hydrolase</keyword>
<dbReference type="PROSITE" id="PS00138">
    <property type="entry name" value="SUBTILASE_SER"/>
    <property type="match status" value="1"/>
</dbReference>
<evidence type="ECO:0000313" key="10">
    <source>
        <dbReference type="EMBL" id="OOY23578.1"/>
    </source>
</evidence>
<dbReference type="InterPro" id="IPR050131">
    <property type="entry name" value="Peptidase_S8_subtilisin-like"/>
</dbReference>
<feature type="chain" id="PRO_5046876556" description="Peptidase S8/S53 domain-containing protein" evidence="8">
    <location>
        <begin position="23"/>
        <end position="794"/>
    </location>
</feature>
<name>A0ABX3MV64_9RHOB</name>
<keyword evidence="5 6" id="KW-0720">Serine protease</keyword>
<dbReference type="InterPro" id="IPR015500">
    <property type="entry name" value="Peptidase_S8_subtilisin-rel"/>
</dbReference>
<dbReference type="PRINTS" id="PR00723">
    <property type="entry name" value="SUBTILISIN"/>
</dbReference>
<comment type="similarity">
    <text evidence="1 6">Belongs to the peptidase S8 family.</text>
</comment>
<protein>
    <recommendedName>
        <fullName evidence="9">Peptidase S8/S53 domain-containing protein</fullName>
    </recommendedName>
</protein>
<dbReference type="Proteomes" id="UP000190787">
    <property type="component" value="Unassembled WGS sequence"/>
</dbReference>
<comment type="caution">
    <text evidence="10">The sequence shown here is derived from an EMBL/GenBank/DDBJ whole genome shotgun (WGS) entry which is preliminary data.</text>
</comment>
<keyword evidence="11" id="KW-1185">Reference proteome</keyword>
<dbReference type="InterPro" id="IPR000209">
    <property type="entry name" value="Peptidase_S8/S53_dom"/>
</dbReference>
<keyword evidence="3 8" id="KW-0732">Signal</keyword>
<feature type="active site" description="Charge relay system" evidence="6">
    <location>
        <position position="384"/>
    </location>
</feature>
<feature type="signal peptide" evidence="8">
    <location>
        <begin position="1"/>
        <end position="22"/>
    </location>
</feature>
<dbReference type="PANTHER" id="PTHR43806">
    <property type="entry name" value="PEPTIDASE S8"/>
    <property type="match status" value="1"/>
</dbReference>
<gene>
    <name evidence="10" type="ORF">BMI91_13955</name>
</gene>
<keyword evidence="2 6" id="KW-0645">Protease</keyword>
<dbReference type="InterPro" id="IPR023828">
    <property type="entry name" value="Peptidase_S8_Ser-AS"/>
</dbReference>
<evidence type="ECO:0000256" key="6">
    <source>
        <dbReference type="PROSITE-ProRule" id="PRU01240"/>
    </source>
</evidence>
<feature type="active site" description="Charge relay system" evidence="6">
    <location>
        <position position="199"/>
    </location>
</feature>
<feature type="domain" description="Peptidase S8/S53" evidence="9">
    <location>
        <begin position="157"/>
        <end position="432"/>
    </location>
</feature>
<evidence type="ECO:0000256" key="2">
    <source>
        <dbReference type="ARBA" id="ARBA00022670"/>
    </source>
</evidence>
<feature type="active site" description="Charge relay system" evidence="6">
    <location>
        <position position="164"/>
    </location>
</feature>
<dbReference type="SUPFAM" id="SSF52743">
    <property type="entry name" value="Subtilisin-like"/>
    <property type="match status" value="1"/>
</dbReference>
<accession>A0ABX3MV64</accession>
<proteinExistence type="inferred from homology"/>
<dbReference type="EMBL" id="MPZV01000003">
    <property type="protein sequence ID" value="OOY23578.1"/>
    <property type="molecule type" value="Genomic_DNA"/>
</dbReference>
<dbReference type="InterPro" id="IPR034061">
    <property type="entry name" value="Peptidases_S8_Autotransporter"/>
</dbReference>
<evidence type="ECO:0000256" key="7">
    <source>
        <dbReference type="SAM" id="MobiDB-lite"/>
    </source>
</evidence>
<dbReference type="InterPro" id="IPR036852">
    <property type="entry name" value="Peptidase_S8/S53_dom_sf"/>
</dbReference>
<feature type="region of interest" description="Disordered" evidence="7">
    <location>
        <begin position="95"/>
        <end position="124"/>
    </location>
</feature>
<dbReference type="Gene3D" id="3.40.50.200">
    <property type="entry name" value="Peptidase S8/S53 domain"/>
    <property type="match status" value="1"/>
</dbReference>